<name>A0A0A1TGU0_9HYPO</name>
<feature type="domain" description="Enoyl reductase (ER)" evidence="6">
    <location>
        <begin position="20"/>
        <end position="354"/>
    </location>
</feature>
<dbReference type="GO" id="GO:0016651">
    <property type="term" value="F:oxidoreductase activity, acting on NAD(P)H"/>
    <property type="evidence" value="ECO:0007669"/>
    <property type="project" value="InterPro"/>
</dbReference>
<reference evidence="7 8" key="1">
    <citation type="journal article" date="2015" name="Genome Announc.">
        <title>Draft Genome Sequence and Gene Annotation of the Entomopathogenic Fungus Verticillium hemipterigenum.</title>
        <authorList>
            <person name="Horn F."/>
            <person name="Habel A."/>
            <person name="Scharf D.H."/>
            <person name="Dworschak J."/>
            <person name="Brakhage A.A."/>
            <person name="Guthke R."/>
            <person name="Hertweck C."/>
            <person name="Linde J."/>
        </authorList>
    </citation>
    <scope>NUCLEOTIDE SEQUENCE [LARGE SCALE GENOMIC DNA]</scope>
</reference>
<evidence type="ECO:0000256" key="1">
    <source>
        <dbReference type="ARBA" id="ARBA00008072"/>
    </source>
</evidence>
<comment type="subunit">
    <text evidence="2">Monomer.</text>
</comment>
<dbReference type="Pfam" id="PF08240">
    <property type="entry name" value="ADH_N"/>
    <property type="match status" value="1"/>
</dbReference>
<dbReference type="InterPro" id="IPR036291">
    <property type="entry name" value="NAD(P)-bd_dom_sf"/>
</dbReference>
<keyword evidence="5" id="KW-0560">Oxidoreductase</keyword>
<dbReference type="InterPro" id="IPR020843">
    <property type="entry name" value="ER"/>
</dbReference>
<dbReference type="Gene3D" id="3.40.50.720">
    <property type="entry name" value="NAD(P)-binding Rossmann-like Domain"/>
    <property type="match status" value="1"/>
</dbReference>
<dbReference type="EMBL" id="CDHN01000006">
    <property type="protein sequence ID" value="CEJ94084.1"/>
    <property type="molecule type" value="Genomic_DNA"/>
</dbReference>
<dbReference type="PANTHER" id="PTHR45348:SF1">
    <property type="entry name" value="TRANS-ENOYL REDUCTASE STHE"/>
    <property type="match status" value="1"/>
</dbReference>
<dbReference type="InterPro" id="IPR011032">
    <property type="entry name" value="GroES-like_sf"/>
</dbReference>
<evidence type="ECO:0000256" key="3">
    <source>
        <dbReference type="ARBA" id="ARBA00022741"/>
    </source>
</evidence>
<keyword evidence="3" id="KW-0547">Nucleotide-binding</keyword>
<dbReference type="SMART" id="SM00829">
    <property type="entry name" value="PKS_ER"/>
    <property type="match status" value="1"/>
</dbReference>
<keyword evidence="8" id="KW-1185">Reference proteome</keyword>
<dbReference type="Gene3D" id="3.90.180.10">
    <property type="entry name" value="Medium-chain alcohol dehydrogenases, catalytic domain"/>
    <property type="match status" value="1"/>
</dbReference>
<sequence length="358" mass="37854">MSAAAIPKTQTAIIATDAEGTLEVAHDVGVMELEPDAVLVKTAALALNPVDSKMFKGFAVPGAILGFDFAGTVVAVGSAITKDVKVGDRVLGSADSMDHKRPCGGGFAQYASTPASLTLKLPDSMSFADAACMSTSLASAGMALYFSMDIPGTLAKPAENKPFALVSGGSTSTGTMAIQLLNMSGFRTIATCSPAHDELVLSYGAEKVFDYRSPTAAKDIKEYTKNTLTYAIDCITVASTMKLCYEAIGRAGGRYTALDPFPEAQATRRVVKPDWILGSTVKGRGSGWPAPYGREPDASARSFCEELYAQAQKRLDAGELRNHPSKKMEGGFAGILEGIEMIRRKEVSGFKLVYEVDQ</sequence>
<dbReference type="PANTHER" id="PTHR45348">
    <property type="entry name" value="HYPOTHETICAL OXIDOREDUCTASE (EUROFUNG)"/>
    <property type="match status" value="1"/>
</dbReference>
<evidence type="ECO:0000313" key="7">
    <source>
        <dbReference type="EMBL" id="CEJ94084.1"/>
    </source>
</evidence>
<protein>
    <submittedName>
        <fullName evidence="7">Putative Alcohol dehydrogenase</fullName>
    </submittedName>
</protein>
<dbReference type="CDD" id="cd08249">
    <property type="entry name" value="enoyl_reductase_like"/>
    <property type="match status" value="1"/>
</dbReference>
<dbReference type="Proteomes" id="UP000039046">
    <property type="component" value="Unassembled WGS sequence"/>
</dbReference>
<dbReference type="SUPFAM" id="SSF51735">
    <property type="entry name" value="NAD(P)-binding Rossmann-fold domains"/>
    <property type="match status" value="1"/>
</dbReference>
<dbReference type="InterPro" id="IPR013149">
    <property type="entry name" value="ADH-like_C"/>
</dbReference>
<evidence type="ECO:0000259" key="6">
    <source>
        <dbReference type="SMART" id="SM00829"/>
    </source>
</evidence>
<dbReference type="GO" id="GO:0000166">
    <property type="term" value="F:nucleotide binding"/>
    <property type="evidence" value="ECO:0007669"/>
    <property type="project" value="UniProtKB-KW"/>
</dbReference>
<dbReference type="STRING" id="1531966.A0A0A1TGU0"/>
<evidence type="ECO:0000256" key="2">
    <source>
        <dbReference type="ARBA" id="ARBA00011245"/>
    </source>
</evidence>
<gene>
    <name evidence="7" type="ORF">VHEMI09638</name>
</gene>
<dbReference type="HOGENOM" id="CLU_026673_16_1_1"/>
<dbReference type="SUPFAM" id="SSF50129">
    <property type="entry name" value="GroES-like"/>
    <property type="match status" value="1"/>
</dbReference>
<dbReference type="AlphaFoldDB" id="A0A0A1TGU0"/>
<evidence type="ECO:0000256" key="4">
    <source>
        <dbReference type="ARBA" id="ARBA00022857"/>
    </source>
</evidence>
<accession>A0A0A1TGU0</accession>
<dbReference type="OrthoDB" id="48317at2759"/>
<dbReference type="InterPro" id="IPR013154">
    <property type="entry name" value="ADH-like_N"/>
</dbReference>
<keyword evidence="4" id="KW-0521">NADP</keyword>
<dbReference type="Pfam" id="PF00107">
    <property type="entry name" value="ADH_zinc_N"/>
    <property type="match status" value="1"/>
</dbReference>
<organism evidence="7 8">
    <name type="scientific">[Torrubiella] hemipterigena</name>
    <dbReference type="NCBI Taxonomy" id="1531966"/>
    <lineage>
        <taxon>Eukaryota</taxon>
        <taxon>Fungi</taxon>
        <taxon>Dikarya</taxon>
        <taxon>Ascomycota</taxon>
        <taxon>Pezizomycotina</taxon>
        <taxon>Sordariomycetes</taxon>
        <taxon>Hypocreomycetidae</taxon>
        <taxon>Hypocreales</taxon>
        <taxon>Clavicipitaceae</taxon>
        <taxon>Clavicipitaceae incertae sedis</taxon>
        <taxon>'Torrubiella' clade</taxon>
    </lineage>
</organism>
<proteinExistence type="inferred from homology"/>
<evidence type="ECO:0000313" key="8">
    <source>
        <dbReference type="Proteomes" id="UP000039046"/>
    </source>
</evidence>
<comment type="similarity">
    <text evidence="1">Belongs to the zinc-containing alcohol dehydrogenase family.</text>
</comment>
<evidence type="ECO:0000256" key="5">
    <source>
        <dbReference type="ARBA" id="ARBA00023002"/>
    </source>
</evidence>
<dbReference type="InterPro" id="IPR047122">
    <property type="entry name" value="Trans-enoyl_RdTase-like"/>
</dbReference>